<feature type="signal peptide" evidence="9">
    <location>
        <begin position="1"/>
        <end position="21"/>
    </location>
</feature>
<dbReference type="Gene3D" id="3.20.20.80">
    <property type="entry name" value="Glycosidases"/>
    <property type="match status" value="1"/>
</dbReference>
<evidence type="ECO:0000256" key="9">
    <source>
        <dbReference type="SAM" id="SignalP"/>
    </source>
</evidence>
<evidence type="ECO:0000256" key="8">
    <source>
        <dbReference type="PIRSR" id="PIRSR001093-1"/>
    </source>
</evidence>
<evidence type="ECO:0000256" key="6">
    <source>
        <dbReference type="ARBA" id="ARBA00023295"/>
    </source>
</evidence>
<evidence type="ECO:0000256" key="5">
    <source>
        <dbReference type="ARBA" id="ARBA00023180"/>
    </source>
</evidence>
<proteinExistence type="inferred from homology"/>
<dbReference type="CDD" id="cd06562">
    <property type="entry name" value="GH20_HexA_HexB-like"/>
    <property type="match status" value="1"/>
</dbReference>
<dbReference type="Proteomes" id="UP001153709">
    <property type="component" value="Chromosome 4"/>
</dbReference>
<evidence type="ECO:0000313" key="12">
    <source>
        <dbReference type="EMBL" id="CAH1278475.1"/>
    </source>
</evidence>
<feature type="domain" description="Glycoside hydrolase family 20 catalytic" evidence="10">
    <location>
        <begin position="207"/>
        <end position="549"/>
    </location>
</feature>
<keyword evidence="5" id="KW-0325">Glycoprotein</keyword>
<dbReference type="InterPro" id="IPR029018">
    <property type="entry name" value="Hex-like_dom2"/>
</dbReference>
<dbReference type="PANTHER" id="PTHR22600">
    <property type="entry name" value="BETA-HEXOSAMINIDASE"/>
    <property type="match status" value="1"/>
</dbReference>
<feature type="chain" id="PRO_5040485797" description="Beta-hexosaminidase" evidence="9">
    <location>
        <begin position="22"/>
        <end position="603"/>
    </location>
</feature>
<dbReference type="OrthoDB" id="428480at2759"/>
<dbReference type="Gene3D" id="3.30.379.10">
    <property type="entry name" value="Chitobiase/beta-hexosaminidase domain 2-like"/>
    <property type="match status" value="1"/>
</dbReference>
<accession>A0A9P0GV64</accession>
<comment type="similarity">
    <text evidence="2 7">Belongs to the glycosyl hydrolase 20 family.</text>
</comment>
<evidence type="ECO:0000259" key="10">
    <source>
        <dbReference type="Pfam" id="PF00728"/>
    </source>
</evidence>
<keyword evidence="13" id="KW-1185">Reference proteome</keyword>
<dbReference type="InterPro" id="IPR029019">
    <property type="entry name" value="HEX_eukaryotic_N"/>
</dbReference>
<dbReference type="EC" id="3.2.1.52" evidence="7"/>
<dbReference type="GO" id="GO:0005886">
    <property type="term" value="C:plasma membrane"/>
    <property type="evidence" value="ECO:0007669"/>
    <property type="project" value="TreeGrafter"/>
</dbReference>
<dbReference type="PANTHER" id="PTHR22600:SF26">
    <property type="entry name" value="BETA-N-ACETYLHEXOSAMINIDASE"/>
    <property type="match status" value="1"/>
</dbReference>
<dbReference type="SUPFAM" id="SSF51445">
    <property type="entry name" value="(Trans)glycosidases"/>
    <property type="match status" value="1"/>
</dbReference>
<reference evidence="12" key="1">
    <citation type="submission" date="2022-01" db="EMBL/GenBank/DDBJ databases">
        <authorList>
            <person name="King R."/>
        </authorList>
    </citation>
    <scope>NUCLEOTIDE SEQUENCE</scope>
</reference>
<sequence>MAHLNLTHFIWIGLLIYSSSALNSSWRWECEKNSCQKKRNTDATNSTALSLPACRLFCSDSAGIWPKPTGQFSMVSLLTKINAYSIDVISNSSGSAIAGLMEGAIKEFRSDIQASIKSPVESGGKSVMVSIRVTNSSINQLTLQTDESYSLYISETNYGLIEVSITSNNFFGARHGLQTLTQLIIFDDLRNELQIPTSATITDKPHFPHRGILLDTSRNFVSVETIKKTIKAMGASKLNTFHWHITDSHSFPYVSRSHPELSQLGAYSPSKTYTAENIKEIIEYGKIRGVKIVPEFDAPAHVGEGWQDSGFVVCLNAQPWQNYCVEPPCGQFDPTQDKLYDVIEDLYGDMLTQFEPELFHMGGDEVAFQCWKNTPRIVDFIKNKGWDTTTDEGYLKLWDYFQNNALKRLYKKAGKNIPAIMWTSHLTEPQNLIRFLPKEKYIIQVWTLGNDTQIKNLLDEGYNIILSNYDALYFDCGFAGWVQDGNNWCSPYIGWQKVYENKPEKIAGNKVTQVLGSEAALWTEQADSSSIDTRLWPRAAAMAEVLWSNPATGWKEAEHRMLVHRERLVSLGINSDAIEPEWCLQNQEQCRIGAAFNNPKIEL</sequence>
<dbReference type="InterPro" id="IPR017853">
    <property type="entry name" value="GH"/>
</dbReference>
<dbReference type="GO" id="GO:0005975">
    <property type="term" value="P:carbohydrate metabolic process"/>
    <property type="evidence" value="ECO:0007669"/>
    <property type="project" value="InterPro"/>
</dbReference>
<keyword evidence="6 7" id="KW-0326">Glycosidase</keyword>
<evidence type="ECO:0000313" key="13">
    <source>
        <dbReference type="Proteomes" id="UP001153709"/>
    </source>
</evidence>
<name>A0A9P0GV64_DIABA</name>
<dbReference type="Pfam" id="PF14845">
    <property type="entry name" value="Glycohydro_20b2"/>
    <property type="match status" value="1"/>
</dbReference>
<dbReference type="PRINTS" id="PR00738">
    <property type="entry name" value="GLHYDRLASE20"/>
</dbReference>
<dbReference type="GO" id="GO:0030203">
    <property type="term" value="P:glycosaminoglycan metabolic process"/>
    <property type="evidence" value="ECO:0007669"/>
    <property type="project" value="TreeGrafter"/>
</dbReference>
<protein>
    <recommendedName>
        <fullName evidence="7">Beta-hexosaminidase</fullName>
        <ecNumber evidence="7">3.2.1.52</ecNumber>
    </recommendedName>
</protein>
<evidence type="ECO:0000256" key="2">
    <source>
        <dbReference type="ARBA" id="ARBA00006285"/>
    </source>
</evidence>
<dbReference type="InterPro" id="IPR015883">
    <property type="entry name" value="Glyco_hydro_20_cat"/>
</dbReference>
<dbReference type="FunFam" id="3.20.20.80:FF:000063">
    <property type="entry name" value="Beta-hexosaminidase"/>
    <property type="match status" value="1"/>
</dbReference>
<organism evidence="12 13">
    <name type="scientific">Diabrotica balteata</name>
    <name type="common">Banded cucumber beetle</name>
    <dbReference type="NCBI Taxonomy" id="107213"/>
    <lineage>
        <taxon>Eukaryota</taxon>
        <taxon>Metazoa</taxon>
        <taxon>Ecdysozoa</taxon>
        <taxon>Arthropoda</taxon>
        <taxon>Hexapoda</taxon>
        <taxon>Insecta</taxon>
        <taxon>Pterygota</taxon>
        <taxon>Neoptera</taxon>
        <taxon>Endopterygota</taxon>
        <taxon>Coleoptera</taxon>
        <taxon>Polyphaga</taxon>
        <taxon>Cucujiformia</taxon>
        <taxon>Chrysomeloidea</taxon>
        <taxon>Chrysomelidae</taxon>
        <taxon>Galerucinae</taxon>
        <taxon>Diabroticina</taxon>
        <taxon>Diabroticites</taxon>
        <taxon>Diabrotica</taxon>
    </lineage>
</organism>
<evidence type="ECO:0000256" key="4">
    <source>
        <dbReference type="ARBA" id="ARBA00022801"/>
    </source>
</evidence>
<evidence type="ECO:0000256" key="7">
    <source>
        <dbReference type="PIRNR" id="PIRNR001093"/>
    </source>
</evidence>
<evidence type="ECO:0000256" key="3">
    <source>
        <dbReference type="ARBA" id="ARBA00022729"/>
    </source>
</evidence>
<feature type="domain" description="Beta-hexosaminidase eukaryotic type N-terminal" evidence="11">
    <location>
        <begin position="101"/>
        <end position="183"/>
    </location>
</feature>
<dbReference type="Pfam" id="PF00728">
    <property type="entry name" value="Glyco_hydro_20"/>
    <property type="match status" value="1"/>
</dbReference>
<dbReference type="PIRSF" id="PIRSF001093">
    <property type="entry name" value="B-hxosamndse_ab_euk"/>
    <property type="match status" value="1"/>
</dbReference>
<keyword evidence="3 9" id="KW-0732">Signal</keyword>
<keyword evidence="4 7" id="KW-0378">Hydrolase</keyword>
<comment type="catalytic activity">
    <reaction evidence="1 7">
        <text>Hydrolysis of terminal non-reducing N-acetyl-D-hexosamine residues in N-acetyl-beta-D-hexosaminides.</text>
        <dbReference type="EC" id="3.2.1.52"/>
    </reaction>
</comment>
<evidence type="ECO:0000259" key="11">
    <source>
        <dbReference type="Pfam" id="PF14845"/>
    </source>
</evidence>
<dbReference type="InterPro" id="IPR025705">
    <property type="entry name" value="Beta_hexosaminidase_sua/sub"/>
</dbReference>
<dbReference type="SUPFAM" id="SSF55545">
    <property type="entry name" value="beta-N-acetylhexosaminidase-like domain"/>
    <property type="match status" value="1"/>
</dbReference>
<gene>
    <name evidence="12" type="ORF">DIABBA_LOCUS6606</name>
</gene>
<dbReference type="GO" id="GO:0016231">
    <property type="term" value="F:beta-N-acetylglucosaminidase activity"/>
    <property type="evidence" value="ECO:0007669"/>
    <property type="project" value="TreeGrafter"/>
</dbReference>
<evidence type="ECO:0000256" key="1">
    <source>
        <dbReference type="ARBA" id="ARBA00001231"/>
    </source>
</evidence>
<feature type="active site" description="Proton donor" evidence="8">
    <location>
        <position position="365"/>
    </location>
</feature>
<dbReference type="AlphaFoldDB" id="A0A9P0GV64"/>
<dbReference type="EMBL" id="OU898279">
    <property type="protein sequence ID" value="CAH1278475.1"/>
    <property type="molecule type" value="Genomic_DNA"/>
</dbReference>